<dbReference type="PANTHER" id="PTHR35527">
    <property type="entry name" value="CHOLOYLGLYCINE HYDROLASE"/>
    <property type="match status" value="1"/>
</dbReference>
<dbReference type="InterPro" id="IPR029055">
    <property type="entry name" value="Ntn_hydrolases_N"/>
</dbReference>
<dbReference type="NCBIfam" id="NF038245">
    <property type="entry name" value="bile_salt_hydro"/>
    <property type="match status" value="1"/>
</dbReference>
<comment type="similarity">
    <text evidence="2">Belongs to the peptidase C59 family.</text>
</comment>
<proteinExistence type="inferred from homology"/>
<keyword evidence="3 11" id="KW-0378">Hydrolase</keyword>
<evidence type="ECO:0000313" key="12">
    <source>
        <dbReference type="Proteomes" id="UP000824025"/>
    </source>
</evidence>
<dbReference type="InterPro" id="IPR029132">
    <property type="entry name" value="CBAH/NAAA_C"/>
</dbReference>
<dbReference type="InterPro" id="IPR047711">
    <property type="entry name" value="CBAH"/>
</dbReference>
<dbReference type="Pfam" id="PF02275">
    <property type="entry name" value="CBAH"/>
    <property type="match status" value="1"/>
</dbReference>
<evidence type="ECO:0000256" key="6">
    <source>
        <dbReference type="ARBA" id="ARBA00044804"/>
    </source>
</evidence>
<dbReference type="AlphaFoldDB" id="A0A9D2D7L6"/>
<accession>A0A9D2D7L6</accession>
<reference evidence="11" key="2">
    <citation type="submission" date="2021-04" db="EMBL/GenBank/DDBJ databases">
        <authorList>
            <person name="Gilroy R."/>
        </authorList>
    </citation>
    <scope>NUCLEOTIDE SEQUENCE</scope>
    <source>
        <strain evidence="11">CHK192-19661</strain>
    </source>
</reference>
<evidence type="ECO:0000256" key="9">
    <source>
        <dbReference type="ARBA" id="ARBA00048897"/>
    </source>
</evidence>
<dbReference type="EMBL" id="DXCF01000030">
    <property type="protein sequence ID" value="HIZ09935.1"/>
    <property type="molecule type" value="Genomic_DNA"/>
</dbReference>
<keyword evidence="4" id="KW-0443">Lipid metabolism</keyword>
<evidence type="ECO:0000259" key="10">
    <source>
        <dbReference type="Pfam" id="PF02275"/>
    </source>
</evidence>
<dbReference type="Proteomes" id="UP000824025">
    <property type="component" value="Unassembled WGS sequence"/>
</dbReference>
<reference evidence="11" key="1">
    <citation type="journal article" date="2021" name="PeerJ">
        <title>Extensive microbial diversity within the chicken gut microbiome revealed by metagenomics and culture.</title>
        <authorList>
            <person name="Gilroy R."/>
            <person name="Ravi A."/>
            <person name="Getino M."/>
            <person name="Pursley I."/>
            <person name="Horton D.L."/>
            <person name="Alikhan N.F."/>
            <person name="Baker D."/>
            <person name="Gharbi K."/>
            <person name="Hall N."/>
            <person name="Watson M."/>
            <person name="Adriaenssens E.M."/>
            <person name="Foster-Nyarko E."/>
            <person name="Jarju S."/>
            <person name="Secka A."/>
            <person name="Antonio M."/>
            <person name="Oren A."/>
            <person name="Chaudhuri R.R."/>
            <person name="La Ragione R."/>
            <person name="Hildebrand F."/>
            <person name="Pallen M.J."/>
        </authorList>
    </citation>
    <scope>NUCLEOTIDE SEQUENCE</scope>
    <source>
        <strain evidence="11">CHK192-19661</strain>
    </source>
</reference>
<evidence type="ECO:0000256" key="8">
    <source>
        <dbReference type="ARBA" id="ARBA00047285"/>
    </source>
</evidence>
<name>A0A9D2D7L6_9FIRM</name>
<dbReference type="GO" id="GO:0045302">
    <property type="term" value="F:choloylglycine hydrolase activity"/>
    <property type="evidence" value="ECO:0007669"/>
    <property type="project" value="UniProtKB-EC"/>
</dbReference>
<dbReference type="InterPro" id="IPR052193">
    <property type="entry name" value="Peptidase_C59"/>
</dbReference>
<dbReference type="PANTHER" id="PTHR35527:SF2">
    <property type="entry name" value="HYDROLASE"/>
    <property type="match status" value="1"/>
</dbReference>
<comment type="catalytic activity">
    <reaction evidence="9">
        <text>taurodeoxycholate + H2O = deoxycholate + taurine</text>
        <dbReference type="Rhea" id="RHEA:47556"/>
        <dbReference type="ChEBI" id="CHEBI:15377"/>
        <dbReference type="ChEBI" id="CHEBI:23614"/>
        <dbReference type="ChEBI" id="CHEBI:36261"/>
        <dbReference type="ChEBI" id="CHEBI:507393"/>
    </reaction>
    <physiologicalReaction direction="left-to-right" evidence="9">
        <dbReference type="Rhea" id="RHEA:47557"/>
    </physiologicalReaction>
</comment>
<dbReference type="Gene3D" id="3.60.60.10">
    <property type="entry name" value="Penicillin V Acylase, Chain A"/>
    <property type="match status" value="1"/>
</dbReference>
<comment type="catalytic activity">
    <reaction evidence="8">
        <text>cholate + taurine = taurocholate + H2O</text>
        <dbReference type="Rhea" id="RHEA:47108"/>
        <dbReference type="ChEBI" id="CHEBI:15377"/>
        <dbReference type="ChEBI" id="CHEBI:29747"/>
        <dbReference type="ChEBI" id="CHEBI:36257"/>
        <dbReference type="ChEBI" id="CHEBI:507393"/>
    </reaction>
    <physiologicalReaction direction="right-to-left" evidence="8">
        <dbReference type="Rhea" id="RHEA:47110"/>
    </physiologicalReaction>
</comment>
<evidence type="ECO:0000256" key="3">
    <source>
        <dbReference type="ARBA" id="ARBA00022801"/>
    </source>
</evidence>
<evidence type="ECO:0000256" key="1">
    <source>
        <dbReference type="ARBA" id="ARBA00004860"/>
    </source>
</evidence>
<dbReference type="GO" id="GO:0006629">
    <property type="term" value="P:lipid metabolic process"/>
    <property type="evidence" value="ECO:0007669"/>
    <property type="project" value="UniProtKB-KW"/>
</dbReference>
<evidence type="ECO:0000313" key="11">
    <source>
        <dbReference type="EMBL" id="HIZ09935.1"/>
    </source>
</evidence>
<evidence type="ECO:0000256" key="2">
    <source>
        <dbReference type="ARBA" id="ARBA00006625"/>
    </source>
</evidence>
<organism evidence="11 12">
    <name type="scientific">Candidatus Borkfalkia avicola</name>
    <dbReference type="NCBI Taxonomy" id="2838503"/>
    <lineage>
        <taxon>Bacteria</taxon>
        <taxon>Bacillati</taxon>
        <taxon>Bacillota</taxon>
        <taxon>Clostridia</taxon>
        <taxon>Christensenellales</taxon>
        <taxon>Christensenellaceae</taxon>
        <taxon>Candidatus Borkfalkia</taxon>
    </lineage>
</organism>
<feature type="domain" description="Choloylglycine hydrolase/NAAA C-terminal" evidence="10">
    <location>
        <begin position="2"/>
        <end position="297"/>
    </location>
</feature>
<protein>
    <recommendedName>
        <fullName evidence="5">choloylglycine hydrolase</fullName>
        <ecNumber evidence="5">3.5.1.24</ecNumber>
    </recommendedName>
    <alternativeName>
        <fullName evidence="6">Bile salt hydrolase</fullName>
    </alternativeName>
    <alternativeName>
        <fullName evidence="7">Choloylglycine hydrolase</fullName>
    </alternativeName>
</protein>
<dbReference type="SUPFAM" id="SSF56235">
    <property type="entry name" value="N-terminal nucleophile aminohydrolases (Ntn hydrolases)"/>
    <property type="match status" value="1"/>
</dbReference>
<comment type="pathway">
    <text evidence="1">Lipid metabolism; bile acid biosynthesis.</text>
</comment>
<dbReference type="EC" id="3.5.1.24" evidence="5"/>
<dbReference type="CDD" id="cd00542">
    <property type="entry name" value="Ntn_PVA"/>
    <property type="match status" value="1"/>
</dbReference>
<sequence length="321" mass="34942">MCTCIALTQRGKFYFGRNLDLEYGFGEKAVCVPRSFPFRFAFAPAQERHYALTGTASLEGGVPLFADACNEKGVCMAGLYFPGNAHYFPAPEAGAHNLAPYELIPWILGACSSAAEAAELLRGVHLVAKPFSERLPLAPLHWMAADGDGCYVAEPTEDGMRVYENGARVLTNNPPFPYHMTRLNDFMALSPAQPQNSFAPELPLRPYGQGMGGIGLPGDASPSSRFVRAAFYAANSVCEEGEEVAQFFHVLGSVSMPRGGVRTPEGKNDVTRYACCMDTESGTVFYKTYGCGRPAAVRMVREGKELSVFSLPEREDVLYLN</sequence>
<gene>
    <name evidence="11" type="primary">bsh</name>
    <name evidence="11" type="ORF">H9726_05555</name>
</gene>
<comment type="caution">
    <text evidence="11">The sequence shown here is derived from an EMBL/GenBank/DDBJ whole genome shotgun (WGS) entry which is preliminary data.</text>
</comment>
<evidence type="ECO:0000256" key="5">
    <source>
        <dbReference type="ARBA" id="ARBA00044769"/>
    </source>
</evidence>
<evidence type="ECO:0000256" key="4">
    <source>
        <dbReference type="ARBA" id="ARBA00023098"/>
    </source>
</evidence>
<evidence type="ECO:0000256" key="7">
    <source>
        <dbReference type="ARBA" id="ARBA00044806"/>
    </source>
</evidence>